<dbReference type="EMBL" id="CP064782">
    <property type="protein sequence ID" value="QWT49984.1"/>
    <property type="molecule type" value="Genomic_DNA"/>
</dbReference>
<reference evidence="4" key="1">
    <citation type="submission" date="2020-11" db="EMBL/GenBank/DDBJ databases">
        <title>Azospira inquinata sp. nov.</title>
        <authorList>
            <person name="Moe W.M."/>
            <person name="Mikes M.C."/>
        </authorList>
    </citation>
    <scope>NUCLEOTIDE SEQUENCE</scope>
    <source>
        <strain evidence="4">Azo-3</strain>
    </source>
</reference>
<accession>A0A975XVM7</accession>
<dbReference type="RefSeq" id="WP_216131525.1">
    <property type="nucleotide sequence ID" value="NZ_CP064782.1"/>
</dbReference>
<feature type="transmembrane region" description="Helical" evidence="3">
    <location>
        <begin position="12"/>
        <end position="34"/>
    </location>
</feature>
<name>A0A975XVM7_9RHOO</name>
<evidence type="ECO:0000313" key="5">
    <source>
        <dbReference type="Proteomes" id="UP000683428"/>
    </source>
</evidence>
<evidence type="ECO:0000256" key="2">
    <source>
        <dbReference type="SAM" id="MobiDB-lite"/>
    </source>
</evidence>
<feature type="region of interest" description="Disordered" evidence="2">
    <location>
        <begin position="72"/>
        <end position="93"/>
    </location>
</feature>
<evidence type="ECO:0000256" key="1">
    <source>
        <dbReference type="SAM" id="Coils"/>
    </source>
</evidence>
<keyword evidence="3" id="KW-0812">Transmembrane</keyword>
<dbReference type="InterPro" id="IPR021244">
    <property type="entry name" value="DUF2802"/>
</dbReference>
<dbReference type="Pfam" id="PF10975">
    <property type="entry name" value="DUF2802"/>
    <property type="match status" value="1"/>
</dbReference>
<organism evidence="4 5">
    <name type="scientific">Azospira inquinata</name>
    <dbReference type="NCBI Taxonomy" id="2785627"/>
    <lineage>
        <taxon>Bacteria</taxon>
        <taxon>Pseudomonadati</taxon>
        <taxon>Pseudomonadota</taxon>
        <taxon>Betaproteobacteria</taxon>
        <taxon>Rhodocyclales</taxon>
        <taxon>Rhodocyclaceae</taxon>
        <taxon>Azospira</taxon>
    </lineage>
</organism>
<evidence type="ECO:0000313" key="4">
    <source>
        <dbReference type="EMBL" id="QWT49984.1"/>
    </source>
</evidence>
<keyword evidence="3" id="KW-1133">Transmembrane helix</keyword>
<gene>
    <name evidence="4" type="ORF">Azoinq_05110</name>
</gene>
<keyword evidence="5" id="KW-1185">Reference proteome</keyword>
<evidence type="ECO:0000256" key="3">
    <source>
        <dbReference type="SAM" id="Phobius"/>
    </source>
</evidence>
<protein>
    <submittedName>
        <fullName evidence="4">DUF2802 domain-containing protein</fullName>
    </submittedName>
</protein>
<feature type="compositionally biased region" description="Pro residues" evidence="2">
    <location>
        <begin position="81"/>
        <end position="91"/>
    </location>
</feature>
<sequence>MNQEGWLASVGLSWRDGVIALIGLLGVYIVLAFLRLNRIRHPAAPGGRAADLPPLKDQDKTDPDLLGDVYTRTGTLAPDPEAAPAPAPVTPPRDFAWNEPPATFGEEKFIEGVERELDQLRDEVAMLRQEFSLLRDEVRNQVSQLKASQNVSPLYSDAMQMAMAGHDAETIAERCGIARAEAELVVALATNRSE</sequence>
<feature type="coiled-coil region" evidence="1">
    <location>
        <begin position="110"/>
        <end position="137"/>
    </location>
</feature>
<proteinExistence type="predicted"/>
<dbReference type="AlphaFoldDB" id="A0A975XVM7"/>
<dbReference type="KEGG" id="aiq:Azoinq_05110"/>
<dbReference type="Proteomes" id="UP000683428">
    <property type="component" value="Chromosome"/>
</dbReference>
<keyword evidence="1" id="KW-0175">Coiled coil</keyword>
<keyword evidence="3" id="KW-0472">Membrane</keyword>